<dbReference type="InterPro" id="IPR036864">
    <property type="entry name" value="Zn2-C6_fun-type_DNA-bd_sf"/>
</dbReference>
<dbReference type="Proteomes" id="UP000541154">
    <property type="component" value="Unassembled WGS sequence"/>
</dbReference>
<evidence type="ECO:0000256" key="4">
    <source>
        <dbReference type="ARBA" id="ARBA00023125"/>
    </source>
</evidence>
<accession>A0A5N7CL71</accession>
<dbReference type="Pfam" id="PF04082">
    <property type="entry name" value="Fungal_trans"/>
    <property type="match status" value="1"/>
</dbReference>
<dbReference type="EMBL" id="ML735225">
    <property type="protein sequence ID" value="KAE8394223.1"/>
    <property type="molecule type" value="Genomic_DNA"/>
</dbReference>
<feature type="domain" description="Zn(2)-C6 fungal-type" evidence="8">
    <location>
        <begin position="22"/>
        <end position="53"/>
    </location>
</feature>
<dbReference type="GO" id="GO:0008270">
    <property type="term" value="F:zinc ion binding"/>
    <property type="evidence" value="ECO:0007669"/>
    <property type="project" value="InterPro"/>
</dbReference>
<evidence type="ECO:0000313" key="9">
    <source>
        <dbReference type="EMBL" id="KAE8394223.1"/>
    </source>
</evidence>
<reference evidence="10 11" key="1">
    <citation type="submission" date="2019-04" db="EMBL/GenBank/DDBJ databases">
        <title>Aspergillus burnettii sp. nov., novel species from soil in southeast Queensland.</title>
        <authorList>
            <person name="Gilchrist C.L.M."/>
            <person name="Pitt J.I."/>
            <person name="Lange L."/>
            <person name="Lacey H.J."/>
            <person name="Vuong D."/>
            <person name="Midgley D.J."/>
            <person name="Greenfield P."/>
            <person name="Bradbury M."/>
            <person name="Lacey E."/>
            <person name="Busk P.K."/>
            <person name="Pilgaard B."/>
            <person name="Chooi Y.H."/>
            <person name="Piggott A.M."/>
        </authorList>
    </citation>
    <scope>NUCLEOTIDE SEQUENCE [LARGE SCALE GENOMIC DNA]</scope>
    <source>
        <strain evidence="10 11">FRR 5400</strain>
    </source>
</reference>
<dbReference type="AlphaFoldDB" id="A0A5N7CL71"/>
<dbReference type="InterPro" id="IPR007219">
    <property type="entry name" value="XnlR_reg_dom"/>
</dbReference>
<keyword evidence="4" id="KW-0238">DNA-binding</keyword>
<evidence type="ECO:0000256" key="1">
    <source>
        <dbReference type="ARBA" id="ARBA00022723"/>
    </source>
</evidence>
<dbReference type="Proteomes" id="UP000326877">
    <property type="component" value="Unassembled WGS sequence"/>
</dbReference>
<dbReference type="GO" id="GO:0005634">
    <property type="term" value="C:nucleus"/>
    <property type="evidence" value="ECO:0007669"/>
    <property type="project" value="TreeGrafter"/>
</dbReference>
<accession>A0A8H5ZSB7</accession>
<keyword evidence="3" id="KW-0805">Transcription regulation</keyword>
<dbReference type="GO" id="GO:0000978">
    <property type="term" value="F:RNA polymerase II cis-regulatory region sequence-specific DNA binding"/>
    <property type="evidence" value="ECO:0007669"/>
    <property type="project" value="TreeGrafter"/>
</dbReference>
<gene>
    <name evidence="9" type="ORF">BDV23DRAFT_190788</name>
    <name evidence="10" type="ORF">ETB97_011671</name>
</gene>
<evidence type="ECO:0000313" key="11">
    <source>
        <dbReference type="Proteomes" id="UP000541154"/>
    </source>
</evidence>
<evidence type="ECO:0000259" key="8">
    <source>
        <dbReference type="PROSITE" id="PS50048"/>
    </source>
</evidence>
<keyword evidence="2" id="KW-0862">Zinc</keyword>
<dbReference type="Gene3D" id="4.10.240.10">
    <property type="entry name" value="Zn(2)-C6 fungal-type DNA-binding domain"/>
    <property type="match status" value="1"/>
</dbReference>
<sequence>MVKHNQTGSTITSRKRRRPAKSCEQCRRRKVRCDLQLPCKACRQSRETLTCTYRESPRLRSSKTDVWDDSGSPEIRASNFAEGAPQDQSLSILSQQHLRDFGGFPSTHSDSQDAVHPEIEPSGTSLQELANRLRKAEQQLSELSRIRQSSHASGDLTIPVIAPRLRNTTEKTKLFGPSHWMYTAEKIDCSQIDPQDMELSIVDVKADLADMIKECRNLRKSAKSQQTLYLNNPVPDLSSTFPERHVCDELVGAYMRTFEQLYRIIHIPSFWKEYYMFWEEPHLVSTPFLIKLGLVFAVGATFYPILSESERLRRLAQSWIYAAQWWLVGPSEKSTRNLDGIQVFCLLLVSRKSNLIGSSPWLSTGSLLRMAMTMGLHRDPRGFPNLTPFQAEMRTRLWTTILELVVLESVDSSSMPLTISAQDFDDHVPRNINDVDLDPEAKEPLTSEPLKQYTDSSVQLLMRKSLSTRMEATKLVNNLNPEQPYNTALQLATDLQRACRDLAAHFQMHWPQPLGNMGFHRTFLDMQLRRYILLLHRPYMLQAHQDPRFYLSRKICGESAMIIASYAESIKLPSDDLDDLSRLMIMSTGPFCGALHLDIITVLGLEVTTQLKEIGTGPSETGQLIIDPLGAMTRAQREPVIRILKHIKDQLLQVVALGIPRFKRYIFLSTVLCQIEALESGRNNFRPLLIRAAQDSVKDCCIALRASQSLNTPQDSIDTLVCTESPFELDFDFMV</sequence>
<reference evidence="9" key="2">
    <citation type="submission" date="2019-04" db="EMBL/GenBank/DDBJ databases">
        <title>Friends and foes A comparative genomics studyof 23 Aspergillus species from section Flavi.</title>
        <authorList>
            <consortium name="DOE Joint Genome Institute"/>
            <person name="Kjaerbolling I."/>
            <person name="Vesth T."/>
            <person name="Frisvad J.C."/>
            <person name="Nybo J.L."/>
            <person name="Theobald S."/>
            <person name="Kildgaard S."/>
            <person name="Isbrandt T."/>
            <person name="Kuo A."/>
            <person name="Sato A."/>
            <person name="Lyhne E.K."/>
            <person name="Kogle M.E."/>
            <person name="Wiebenga A."/>
            <person name="Kun R.S."/>
            <person name="Lubbers R.J."/>
            <person name="Makela M.R."/>
            <person name="Barry K."/>
            <person name="Chovatia M."/>
            <person name="Clum A."/>
            <person name="Daum C."/>
            <person name="Haridas S."/>
            <person name="He G."/>
            <person name="LaButti K."/>
            <person name="Lipzen A."/>
            <person name="Mondo S."/>
            <person name="Riley R."/>
            <person name="Salamov A."/>
            <person name="Simmons B.A."/>
            <person name="Magnuson J.K."/>
            <person name="Henrissat B."/>
            <person name="Mortensen U.H."/>
            <person name="Larsen T.O."/>
            <person name="Devries R.P."/>
            <person name="Grigoriev I.V."/>
            <person name="Machida M."/>
            <person name="Baker S.E."/>
            <person name="Andersen M.R."/>
        </authorList>
    </citation>
    <scope>NUCLEOTIDE SEQUENCE [LARGE SCALE GENOMIC DNA]</scope>
    <source>
        <strain evidence="9">IBT 14317</strain>
    </source>
</reference>
<dbReference type="CDD" id="cd00067">
    <property type="entry name" value="GAL4"/>
    <property type="match status" value="1"/>
</dbReference>
<dbReference type="PANTHER" id="PTHR31944:SF129">
    <property type="entry name" value="ASPYRIDONES CLUSTER REGULATOR APDR-RELATED"/>
    <property type="match status" value="1"/>
</dbReference>
<keyword evidence="1" id="KW-0479">Metal-binding</keyword>
<dbReference type="SMART" id="SM00066">
    <property type="entry name" value="GAL4"/>
    <property type="match status" value="1"/>
</dbReference>
<keyword evidence="5" id="KW-0804">Transcription</keyword>
<dbReference type="PANTHER" id="PTHR31944">
    <property type="entry name" value="HEME-RESPONSIVE ZINC FINGER TRANSCRIPTION FACTOR HAP1"/>
    <property type="match status" value="1"/>
</dbReference>
<dbReference type="InterPro" id="IPR051430">
    <property type="entry name" value="Fungal_TF_Env_Response"/>
</dbReference>
<keyword evidence="11" id="KW-1185">Reference proteome</keyword>
<feature type="compositionally biased region" description="Polar residues" evidence="7">
    <location>
        <begin position="1"/>
        <end position="12"/>
    </location>
</feature>
<feature type="region of interest" description="Disordered" evidence="7">
    <location>
        <begin position="1"/>
        <end position="21"/>
    </location>
</feature>
<dbReference type="SUPFAM" id="SSF57701">
    <property type="entry name" value="Zn2/Cys6 DNA-binding domain"/>
    <property type="match status" value="1"/>
</dbReference>
<dbReference type="EMBL" id="SPNV01000738">
    <property type="protein sequence ID" value="KAF5854782.1"/>
    <property type="molecule type" value="Genomic_DNA"/>
</dbReference>
<feature type="region of interest" description="Disordered" evidence="7">
    <location>
        <begin position="60"/>
        <end position="86"/>
    </location>
</feature>
<evidence type="ECO:0000256" key="6">
    <source>
        <dbReference type="ARBA" id="ARBA00023242"/>
    </source>
</evidence>
<dbReference type="PROSITE" id="PS50048">
    <property type="entry name" value="ZN2_CY6_FUNGAL_2"/>
    <property type="match status" value="1"/>
</dbReference>
<evidence type="ECO:0000256" key="3">
    <source>
        <dbReference type="ARBA" id="ARBA00023015"/>
    </source>
</evidence>
<dbReference type="SMART" id="SM00906">
    <property type="entry name" value="Fungal_trans"/>
    <property type="match status" value="1"/>
</dbReference>
<dbReference type="OrthoDB" id="4337792at2759"/>
<dbReference type="GO" id="GO:0001228">
    <property type="term" value="F:DNA-binding transcription activator activity, RNA polymerase II-specific"/>
    <property type="evidence" value="ECO:0007669"/>
    <property type="project" value="TreeGrafter"/>
</dbReference>
<dbReference type="PROSITE" id="PS00463">
    <property type="entry name" value="ZN2_CY6_FUNGAL_1"/>
    <property type="match status" value="1"/>
</dbReference>
<organism evidence="9">
    <name type="scientific">Petromyces alliaceus</name>
    <name type="common">Aspergillus alliaceus</name>
    <dbReference type="NCBI Taxonomy" id="209559"/>
    <lineage>
        <taxon>Eukaryota</taxon>
        <taxon>Fungi</taxon>
        <taxon>Dikarya</taxon>
        <taxon>Ascomycota</taxon>
        <taxon>Pezizomycotina</taxon>
        <taxon>Eurotiomycetes</taxon>
        <taxon>Eurotiomycetidae</taxon>
        <taxon>Eurotiales</taxon>
        <taxon>Aspergillaceae</taxon>
        <taxon>Aspergillus</taxon>
        <taxon>Aspergillus subgen. Circumdati</taxon>
    </lineage>
</organism>
<evidence type="ECO:0000313" key="10">
    <source>
        <dbReference type="EMBL" id="KAF5854782.1"/>
    </source>
</evidence>
<proteinExistence type="predicted"/>
<dbReference type="GO" id="GO:0006351">
    <property type="term" value="P:DNA-templated transcription"/>
    <property type="evidence" value="ECO:0007669"/>
    <property type="project" value="InterPro"/>
</dbReference>
<evidence type="ECO:0000256" key="5">
    <source>
        <dbReference type="ARBA" id="ARBA00023163"/>
    </source>
</evidence>
<evidence type="ECO:0000256" key="7">
    <source>
        <dbReference type="SAM" id="MobiDB-lite"/>
    </source>
</evidence>
<dbReference type="CDD" id="cd12148">
    <property type="entry name" value="fungal_TF_MHR"/>
    <property type="match status" value="1"/>
</dbReference>
<dbReference type="Pfam" id="PF00172">
    <property type="entry name" value="Zn_clus"/>
    <property type="match status" value="1"/>
</dbReference>
<protein>
    <recommendedName>
        <fullName evidence="8">Zn(2)-C6 fungal-type domain-containing protein</fullName>
    </recommendedName>
</protein>
<dbReference type="InterPro" id="IPR001138">
    <property type="entry name" value="Zn2Cys6_DnaBD"/>
</dbReference>
<keyword evidence="6" id="KW-0539">Nucleus</keyword>
<evidence type="ECO:0000256" key="2">
    <source>
        <dbReference type="ARBA" id="ARBA00022833"/>
    </source>
</evidence>
<name>A0A5N7CL71_PETAA</name>